<feature type="domain" description="Leucine-binding protein" evidence="4">
    <location>
        <begin position="40"/>
        <end position="396"/>
    </location>
</feature>
<dbReference type="InterPro" id="IPR028081">
    <property type="entry name" value="Leu-bd"/>
</dbReference>
<dbReference type="Proteomes" id="UP000092544">
    <property type="component" value="Unassembled WGS sequence"/>
</dbReference>
<protein>
    <recommendedName>
        <fullName evidence="4">Leucine-binding protein domain-containing protein</fullName>
    </recommendedName>
</protein>
<evidence type="ECO:0000256" key="1">
    <source>
        <dbReference type="ARBA" id="ARBA00010062"/>
    </source>
</evidence>
<accession>A0A1A8T483</accession>
<proteinExistence type="inferred from homology"/>
<dbReference type="AlphaFoldDB" id="A0A1A8T483"/>
<dbReference type="SUPFAM" id="SSF53822">
    <property type="entry name" value="Periplasmic binding protein-like I"/>
    <property type="match status" value="1"/>
</dbReference>
<dbReference type="Pfam" id="PF13458">
    <property type="entry name" value="Peripla_BP_6"/>
    <property type="match status" value="1"/>
</dbReference>
<dbReference type="PANTHER" id="PTHR47235">
    <property type="entry name" value="BLR6548 PROTEIN"/>
    <property type="match status" value="1"/>
</dbReference>
<dbReference type="EMBL" id="FLOB01000001">
    <property type="protein sequence ID" value="SBS25659.1"/>
    <property type="molecule type" value="Genomic_DNA"/>
</dbReference>
<feature type="signal peptide" evidence="3">
    <location>
        <begin position="1"/>
        <end position="35"/>
    </location>
</feature>
<evidence type="ECO:0000259" key="4">
    <source>
        <dbReference type="Pfam" id="PF13458"/>
    </source>
</evidence>
<reference evidence="5 6" key="1">
    <citation type="submission" date="2016-06" db="EMBL/GenBank/DDBJ databases">
        <authorList>
            <person name="Kjaerup R.B."/>
            <person name="Dalgaard T.S."/>
            <person name="Juul-Madsen H.R."/>
        </authorList>
    </citation>
    <scope>NUCLEOTIDE SEQUENCE [LARGE SCALE GENOMIC DNA]</scope>
    <source>
        <strain evidence="5 6">CECT 8886</strain>
    </source>
</reference>
<evidence type="ECO:0000313" key="5">
    <source>
        <dbReference type="EMBL" id="SBS25659.1"/>
    </source>
</evidence>
<dbReference type="OrthoDB" id="9147078at2"/>
<dbReference type="STRING" id="1792290.MSP8886_00343"/>
<dbReference type="RefSeq" id="WP_067012067.1">
    <property type="nucleotide sequence ID" value="NZ_FLOB01000001.1"/>
</dbReference>
<evidence type="ECO:0000313" key="6">
    <source>
        <dbReference type="Proteomes" id="UP000092544"/>
    </source>
</evidence>
<name>A0A1A8T483_9GAMM</name>
<dbReference type="CDD" id="cd19978">
    <property type="entry name" value="PBP1_ABC_ligand_binding-like"/>
    <property type="match status" value="1"/>
</dbReference>
<gene>
    <name evidence="5" type="ORF">MSP8886_00343</name>
</gene>
<comment type="similarity">
    <text evidence="1">Belongs to the leucine-binding protein family.</text>
</comment>
<evidence type="ECO:0000256" key="2">
    <source>
        <dbReference type="ARBA" id="ARBA00022729"/>
    </source>
</evidence>
<dbReference type="Gene3D" id="3.40.50.2300">
    <property type="match status" value="2"/>
</dbReference>
<dbReference type="InterPro" id="IPR028082">
    <property type="entry name" value="Peripla_BP_I"/>
</dbReference>
<feature type="chain" id="PRO_5008378771" description="Leucine-binding protein domain-containing protein" evidence="3">
    <location>
        <begin position="36"/>
        <end position="418"/>
    </location>
</feature>
<sequence>MSNIRGLMIFVLLCKKAPFWLVMSTLFCTTSPVLAAPELGSSMPFTGLNGSMGKEVKIGISIGLQRYQNQQHIPFKIIYKDDTYDPKKTAKNIRKMIEKDHIIGMINNVGSPTAVVSAKIAQQEKILLYAPISGSNFLRPPAEDPSFRYLINYRSSYEEEVTRIFNALMAATPFSEQDLVLFSQDNTIGSGGANWIDNLLLQHFNDTNPHYLKVSYDRDAAVVENAVADLLLVTPTPKYIFLVASGKPAAKFVRLVRQYGLDPVFIGVSFVGTSTFANSLKDVDARVFITRVVPPLEQTDLPIVQEFLADKKKFLATLPKNKQDTFTASALMFESYISTRILIKALEKEPYIDQYNLIDALEKLGEFDLGLGSPLRLDATHHQASHSIWLTYLKNGQYIPIEFEHVGQLLPTGPHHEK</sequence>
<organism evidence="5 6">
    <name type="scientific">Marinomonas spartinae</name>
    <dbReference type="NCBI Taxonomy" id="1792290"/>
    <lineage>
        <taxon>Bacteria</taxon>
        <taxon>Pseudomonadati</taxon>
        <taxon>Pseudomonadota</taxon>
        <taxon>Gammaproteobacteria</taxon>
        <taxon>Oceanospirillales</taxon>
        <taxon>Oceanospirillaceae</taxon>
        <taxon>Marinomonas</taxon>
    </lineage>
</organism>
<keyword evidence="6" id="KW-1185">Reference proteome</keyword>
<evidence type="ECO:0000256" key="3">
    <source>
        <dbReference type="SAM" id="SignalP"/>
    </source>
</evidence>
<dbReference type="PANTHER" id="PTHR47235:SF1">
    <property type="entry name" value="BLR6548 PROTEIN"/>
    <property type="match status" value="1"/>
</dbReference>
<keyword evidence="2 3" id="KW-0732">Signal</keyword>